<keyword evidence="3" id="KW-0812">Transmembrane</keyword>
<evidence type="ECO:0000259" key="4">
    <source>
        <dbReference type="Pfam" id="PF10145"/>
    </source>
</evidence>
<keyword evidence="1" id="KW-1188">Viral release from host cell</keyword>
<keyword evidence="3" id="KW-0472">Membrane</keyword>
<reference evidence="5" key="2">
    <citation type="submission" date="2020-09" db="EMBL/GenBank/DDBJ databases">
        <authorList>
            <person name="Sun Q."/>
            <person name="Kim S."/>
        </authorList>
    </citation>
    <scope>NUCLEOTIDE SEQUENCE</scope>
    <source>
        <strain evidence="5">KCTC 32296</strain>
    </source>
</reference>
<evidence type="ECO:0000256" key="2">
    <source>
        <dbReference type="SAM" id="Coils"/>
    </source>
</evidence>
<dbReference type="PANTHER" id="PTHR37813">
    <property type="entry name" value="FELS-2 PROPHAGE PROTEIN"/>
    <property type="match status" value="1"/>
</dbReference>
<feature type="transmembrane region" description="Helical" evidence="3">
    <location>
        <begin position="491"/>
        <end position="524"/>
    </location>
</feature>
<feature type="domain" description="Phage tail tape measure protein" evidence="4">
    <location>
        <begin position="178"/>
        <end position="392"/>
    </location>
</feature>
<dbReference type="EMBL" id="BMZB01000002">
    <property type="protein sequence ID" value="GGZ31972.1"/>
    <property type="molecule type" value="Genomic_DNA"/>
</dbReference>
<dbReference type="InterPro" id="IPR010090">
    <property type="entry name" value="Phage_tape_meas"/>
</dbReference>
<organism evidence="5 6">
    <name type="scientific">Asticcacaulis endophyticus</name>
    <dbReference type="NCBI Taxonomy" id="1395890"/>
    <lineage>
        <taxon>Bacteria</taxon>
        <taxon>Pseudomonadati</taxon>
        <taxon>Pseudomonadota</taxon>
        <taxon>Alphaproteobacteria</taxon>
        <taxon>Caulobacterales</taxon>
        <taxon>Caulobacteraceae</taxon>
        <taxon>Asticcacaulis</taxon>
    </lineage>
</organism>
<keyword evidence="3" id="KW-1133">Transmembrane helix</keyword>
<reference evidence="5" key="1">
    <citation type="journal article" date="2014" name="Int. J. Syst. Evol. Microbiol.">
        <title>Complete genome sequence of Corynebacterium casei LMG S-19264T (=DSM 44701T), isolated from a smear-ripened cheese.</title>
        <authorList>
            <consortium name="US DOE Joint Genome Institute (JGI-PGF)"/>
            <person name="Walter F."/>
            <person name="Albersmeier A."/>
            <person name="Kalinowski J."/>
            <person name="Ruckert C."/>
        </authorList>
    </citation>
    <scope>NUCLEOTIDE SEQUENCE</scope>
    <source>
        <strain evidence="5">KCTC 32296</strain>
    </source>
</reference>
<comment type="caution">
    <text evidence="5">The sequence shown here is derived from an EMBL/GenBank/DDBJ whole genome shotgun (WGS) entry which is preliminary data.</text>
</comment>
<accession>A0A918USX3</accession>
<dbReference type="Pfam" id="PF10145">
    <property type="entry name" value="PhageMin_Tail"/>
    <property type="match status" value="1"/>
</dbReference>
<feature type="coiled-coil region" evidence="2">
    <location>
        <begin position="86"/>
        <end position="113"/>
    </location>
</feature>
<gene>
    <name evidence="5" type="ORF">GCM10011273_17490</name>
</gene>
<evidence type="ECO:0000313" key="5">
    <source>
        <dbReference type="EMBL" id="GGZ31972.1"/>
    </source>
</evidence>
<dbReference type="AlphaFoldDB" id="A0A918USX3"/>
<name>A0A918USX3_9CAUL</name>
<evidence type="ECO:0000313" key="6">
    <source>
        <dbReference type="Proteomes" id="UP000662572"/>
    </source>
</evidence>
<evidence type="ECO:0000256" key="1">
    <source>
        <dbReference type="ARBA" id="ARBA00022612"/>
    </source>
</evidence>
<protein>
    <recommendedName>
        <fullName evidence="4">Phage tail tape measure protein domain-containing protein</fullName>
    </recommendedName>
</protein>
<proteinExistence type="predicted"/>
<sequence length="746" mass="78506">MSDRSLRISVIFGALDKLTGPLKSIGERAQIAKESLKGAKDELKAITKTQKDLEKFKTTKNVEELTRLSAKLQAAGINMDDLAESERRLTLNADRANLAIREQEQKLEKLAAASQRAARFKDTGGKLMGGGASMMGAGAVITAPMVLATQQAMTMEAAMADVKKVMDFTPEGIRRLNNDLLDMSTRIPLSAEGLTQIAAAAGRAGVAQEALRAGRYDEARKELLAFTEEAAKMGVAFDVSAEEAGSTMAKWRTAFGLNQTGIIQLGDQINALTNSYGGNAAAVTDMVTRIGPLGKVAGVSADNMAAMAQLLNSIGIESEIGATGIKNMMLALTKGQAATKTQVKTFAALGLNAEAVSKGMQLDSRGTILDVLQRIAKLPKAAQAGTLTELFGSESIAAIAPLLTSLDQLQTNFNMVGDRSRYAGSMTQEYLNRIATTEGATGLAMNSLKALNIELGTGLLPTVVAVSNKVRGMANLWRGWAKDHPALSSALMTFVAIGGGLITLLGALGVAAGAASFAFGALGITTWAALWPILAVIAAIALIGAGVFLAIKHFDALKEAFFRWTPLGIIISKWQPIMDFFRNLDWKTIGLNIVQGIINGILGGIPNLVLTFGKLAMSGLNAFKEKLNIKSPSRVMMQMGGYVTEGLAKGIDTTGMNPLKRMTTLAASIAGAVAVGTSAGASPALTSNSAPMAMSATPSVGTVEIHIHAAPGQSVEDIGAEVERRFNNLMDKQKARDRSAFRDSDD</sequence>
<evidence type="ECO:0000256" key="3">
    <source>
        <dbReference type="SAM" id="Phobius"/>
    </source>
</evidence>
<dbReference type="NCBIfam" id="TIGR01760">
    <property type="entry name" value="tape_meas_TP901"/>
    <property type="match status" value="1"/>
</dbReference>
<keyword evidence="6" id="KW-1185">Reference proteome</keyword>
<dbReference type="PANTHER" id="PTHR37813:SF1">
    <property type="entry name" value="FELS-2 PROPHAGE PROTEIN"/>
    <property type="match status" value="1"/>
</dbReference>
<dbReference type="Proteomes" id="UP000662572">
    <property type="component" value="Unassembled WGS sequence"/>
</dbReference>
<keyword evidence="2" id="KW-0175">Coiled coil</keyword>
<dbReference type="RefSeq" id="WP_189486093.1">
    <property type="nucleotide sequence ID" value="NZ_BMZB01000002.1"/>
</dbReference>
<feature type="transmembrane region" description="Helical" evidence="3">
    <location>
        <begin position="530"/>
        <end position="551"/>
    </location>
</feature>